<feature type="domain" description="Restriction of telomere capping protein 4 C-terminal" evidence="9">
    <location>
        <begin position="648"/>
        <end position="790"/>
    </location>
</feature>
<dbReference type="SMART" id="SM01312">
    <property type="entry name" value="RTC4"/>
    <property type="match status" value="1"/>
</dbReference>
<keyword evidence="6" id="KW-0963">Cytoplasm</keyword>
<feature type="region of interest" description="Disordered" evidence="8">
    <location>
        <begin position="497"/>
        <end position="532"/>
    </location>
</feature>
<evidence type="ECO:0000256" key="5">
    <source>
        <dbReference type="ARBA" id="ARBA00015162"/>
    </source>
</evidence>
<feature type="compositionally biased region" description="Polar residues" evidence="8">
    <location>
        <begin position="268"/>
        <end position="281"/>
    </location>
</feature>
<evidence type="ECO:0000313" key="10">
    <source>
        <dbReference type="EMBL" id="KZT21190.1"/>
    </source>
</evidence>
<evidence type="ECO:0000256" key="7">
    <source>
        <dbReference type="ARBA" id="ARBA00023242"/>
    </source>
</evidence>
<dbReference type="STRING" id="1314782.A0A165PL61"/>
<protein>
    <recommendedName>
        <fullName evidence="5">Restriction of telomere capping protein 4</fullName>
    </recommendedName>
</protein>
<dbReference type="PANTHER" id="PTHR41391">
    <property type="entry name" value="RESTRICTION OF TELOMERE CAPPING PROTEIN 4"/>
    <property type="match status" value="1"/>
</dbReference>
<evidence type="ECO:0000313" key="11">
    <source>
        <dbReference type="Proteomes" id="UP000076761"/>
    </source>
</evidence>
<evidence type="ECO:0000256" key="1">
    <source>
        <dbReference type="ARBA" id="ARBA00002738"/>
    </source>
</evidence>
<keyword evidence="7" id="KW-0539">Nucleus</keyword>
<reference evidence="10 11" key="1">
    <citation type="journal article" date="2016" name="Mol. Biol. Evol.">
        <title>Comparative Genomics of Early-Diverging Mushroom-Forming Fungi Provides Insights into the Origins of Lignocellulose Decay Capabilities.</title>
        <authorList>
            <person name="Nagy L.G."/>
            <person name="Riley R."/>
            <person name="Tritt A."/>
            <person name="Adam C."/>
            <person name="Daum C."/>
            <person name="Floudas D."/>
            <person name="Sun H."/>
            <person name="Yadav J.S."/>
            <person name="Pangilinan J."/>
            <person name="Larsson K.H."/>
            <person name="Matsuura K."/>
            <person name="Barry K."/>
            <person name="Labutti K."/>
            <person name="Kuo R."/>
            <person name="Ohm R.A."/>
            <person name="Bhattacharya S.S."/>
            <person name="Shirouzu T."/>
            <person name="Yoshinaga Y."/>
            <person name="Martin F.M."/>
            <person name="Grigoriev I.V."/>
            <person name="Hibbett D.S."/>
        </authorList>
    </citation>
    <scope>NUCLEOTIDE SEQUENCE [LARGE SCALE GENOMIC DNA]</scope>
    <source>
        <strain evidence="10 11">HHB14362 ss-1</strain>
    </source>
</reference>
<dbReference type="InterPro" id="IPR039024">
    <property type="entry name" value="RTC4"/>
</dbReference>
<evidence type="ECO:0000256" key="3">
    <source>
        <dbReference type="ARBA" id="ARBA00004496"/>
    </source>
</evidence>
<feature type="region of interest" description="Disordered" evidence="8">
    <location>
        <begin position="1"/>
        <end position="474"/>
    </location>
</feature>
<dbReference type="InParanoid" id="A0A165PL61"/>
<evidence type="ECO:0000256" key="8">
    <source>
        <dbReference type="SAM" id="MobiDB-lite"/>
    </source>
</evidence>
<organism evidence="10 11">
    <name type="scientific">Neolentinus lepideus HHB14362 ss-1</name>
    <dbReference type="NCBI Taxonomy" id="1314782"/>
    <lineage>
        <taxon>Eukaryota</taxon>
        <taxon>Fungi</taxon>
        <taxon>Dikarya</taxon>
        <taxon>Basidiomycota</taxon>
        <taxon>Agaricomycotina</taxon>
        <taxon>Agaricomycetes</taxon>
        <taxon>Gloeophyllales</taxon>
        <taxon>Gloeophyllaceae</taxon>
        <taxon>Neolentinus</taxon>
    </lineage>
</organism>
<evidence type="ECO:0000256" key="6">
    <source>
        <dbReference type="ARBA" id="ARBA00022490"/>
    </source>
</evidence>
<dbReference type="Proteomes" id="UP000076761">
    <property type="component" value="Unassembled WGS sequence"/>
</dbReference>
<comment type="subcellular location">
    <subcellularLocation>
        <location evidence="3">Cytoplasm</location>
    </subcellularLocation>
    <subcellularLocation>
        <location evidence="2">Nucleus</location>
    </subcellularLocation>
</comment>
<proteinExistence type="inferred from homology"/>
<dbReference type="EMBL" id="KV425610">
    <property type="protein sequence ID" value="KZT21190.1"/>
    <property type="molecule type" value="Genomic_DNA"/>
</dbReference>
<feature type="compositionally biased region" description="Low complexity" evidence="8">
    <location>
        <begin position="46"/>
        <end position="57"/>
    </location>
</feature>
<dbReference type="GO" id="GO:0005634">
    <property type="term" value="C:nucleus"/>
    <property type="evidence" value="ECO:0007669"/>
    <property type="project" value="UniProtKB-SubCell"/>
</dbReference>
<dbReference type="PANTHER" id="PTHR41391:SF1">
    <property type="entry name" value="RESTRICTION OF TELOMERE CAPPING PROTEIN 4"/>
    <property type="match status" value="1"/>
</dbReference>
<dbReference type="InterPro" id="IPR028094">
    <property type="entry name" value="RTC4_C"/>
</dbReference>
<name>A0A165PL61_9AGAM</name>
<evidence type="ECO:0000256" key="2">
    <source>
        <dbReference type="ARBA" id="ARBA00004123"/>
    </source>
</evidence>
<dbReference type="Pfam" id="PF14474">
    <property type="entry name" value="RTC4"/>
    <property type="match status" value="1"/>
</dbReference>
<feature type="compositionally biased region" description="Polar residues" evidence="8">
    <location>
        <begin position="216"/>
        <end position="225"/>
    </location>
</feature>
<evidence type="ECO:0000256" key="4">
    <source>
        <dbReference type="ARBA" id="ARBA00009461"/>
    </source>
</evidence>
<accession>A0A165PL61</accession>
<feature type="region of interest" description="Disordered" evidence="8">
    <location>
        <begin position="812"/>
        <end position="857"/>
    </location>
</feature>
<dbReference type="OrthoDB" id="128308at2759"/>
<sequence>MENLQAEMKSSGHTLSSAPFMRLSRPPSSPVKGRAYENFGTSFGPSNSQKSTSSNGSKMKKGLTPLDRKDEDIWGGFNDSPDEMDLLSSPYRSPDKRKVKSVTGQDEEIPEYIRTSVIPKGLNFKRNKAQDPDATPKPNRSTKTTSSQESSHPGPSKPSNCAGAPTTAKGLGASPDENVRKRTKSKKTVGPPALGMIGRRTVRNSVAKDVFGPHTANVQESQPSGSDDEGVGAALQVKGKGSRPKPKPANRGKRSKQRPLSSPCLPSVSESENTSDGANTSKQKRKTKPRSKPAAQEFPGVSLSPVSDREVKKNGKGKAQAFPMEGVTPPRRKERRQPEGFPVSGTPPPGVFLSLVSDREVKKNGKGKAQAFPMEGVTPPRRKARRQPEDFPMNGTPPPRVGARKKNKGKEKQQPCDFPVSSPLREESPTSTQDAFPDFSPLLAPAHTMEEPPWLEDIGGGHDDEDGTSKRALQPFPMGTQVLASISRDDDMLHTPQSHAVKRLSEGDNVDEGSAMKRHRTNRNTDGTTSHDVIQPDISQVDIDNLFLDPSVDPMTLCPWCDGPLPAHPTPHLASLIAATRRKSYKQPRPSNPLGLKAPLSVFSSVCQRHRFETIQVPLARAKGWPTNIDFGALRRRVEGMKDMLQEIIDDGDRDLYETDLDEMDEEDVRALGPRWQVVFWMDVVKDVQKKGSRVVGSLKNQFGSFEKTQPGYYGEMGSLIIQQTLYTMFPPATFDPKLIAPLNPTEFIQRILVPQVGVALIMDDMHLDVAGAVDTLRESAQYGVAMYPGDDDTGAGEEIVKERAAARRKELEEEEKAEEELMQKMSEVESMDDVRSGASKRGAKQKRRDAKATVTESTKCQYHYVAQQEETRCGN</sequence>
<keyword evidence="11" id="KW-1185">Reference proteome</keyword>
<comment type="similarity">
    <text evidence="4">Belongs to the RTC4 family.</text>
</comment>
<feature type="compositionally biased region" description="Polar residues" evidence="8">
    <location>
        <begin position="138"/>
        <end position="159"/>
    </location>
</feature>
<gene>
    <name evidence="10" type="ORF">NEOLEDRAFT_793259</name>
</gene>
<dbReference type="AlphaFoldDB" id="A0A165PL61"/>
<evidence type="ECO:0000259" key="9">
    <source>
        <dbReference type="SMART" id="SM01312"/>
    </source>
</evidence>
<dbReference type="GO" id="GO:0005737">
    <property type="term" value="C:cytoplasm"/>
    <property type="evidence" value="ECO:0007669"/>
    <property type="project" value="UniProtKB-SubCell"/>
</dbReference>
<feature type="compositionally biased region" description="Basic residues" evidence="8">
    <location>
        <begin position="240"/>
        <end position="257"/>
    </location>
</feature>
<feature type="compositionally biased region" description="Basic residues" evidence="8">
    <location>
        <begin position="282"/>
        <end position="291"/>
    </location>
</feature>
<comment type="function">
    <text evidence="1">May be involved in a process influencing telomere capping.</text>
</comment>